<dbReference type="Proteomes" id="UP000001409">
    <property type="component" value="Chromosome"/>
</dbReference>
<accession>Q8FPQ6</accession>
<evidence type="ECO:0000313" key="2">
    <source>
        <dbReference type="Proteomes" id="UP000001409"/>
    </source>
</evidence>
<reference evidence="1 2" key="1">
    <citation type="journal article" date="2003" name="Genome Res.">
        <title>Comparative complete genome sequence analysis of the amino acid replacements responsible for the thermostability of Corynebacterium efficiens.</title>
        <authorList>
            <person name="Nishio Y."/>
            <person name="Nakamura Y."/>
            <person name="Kawarabayasi Y."/>
            <person name="Usuda Y."/>
            <person name="Kimura E."/>
            <person name="Sugimoto S."/>
            <person name="Matsui K."/>
            <person name="Yamagishi A."/>
            <person name="Kikuchi H."/>
            <person name="Ikeo K."/>
            <person name="Gojobori T."/>
        </authorList>
    </citation>
    <scope>NUCLEOTIDE SEQUENCE [LARGE SCALE GENOMIC DNA]</scope>
    <source>
        <strain evidence="2">DSM 44549 / YS-314 / AJ 12310 / JCM 11189 / NBRC 100395</strain>
    </source>
</reference>
<name>Q8FPQ6_COREF</name>
<organism evidence="1 2">
    <name type="scientific">Corynebacterium efficiens (strain DSM 44549 / YS-314 / AJ 12310 / JCM 11189 / NBRC 100395)</name>
    <dbReference type="NCBI Taxonomy" id="196164"/>
    <lineage>
        <taxon>Bacteria</taxon>
        <taxon>Bacillati</taxon>
        <taxon>Actinomycetota</taxon>
        <taxon>Actinomycetes</taxon>
        <taxon>Mycobacteriales</taxon>
        <taxon>Corynebacteriaceae</taxon>
        <taxon>Corynebacterium</taxon>
    </lineage>
</organism>
<evidence type="ECO:0000313" key="1">
    <source>
        <dbReference type="EMBL" id="BAC18244.1"/>
    </source>
</evidence>
<protein>
    <submittedName>
        <fullName evidence="1">Uncharacterized protein</fullName>
    </submittedName>
</protein>
<dbReference type="KEGG" id="cef:CE1434"/>
<dbReference type="STRING" id="196164.gene:10741848"/>
<proteinExistence type="predicted"/>
<dbReference type="AlphaFoldDB" id="Q8FPQ6"/>
<keyword evidence="2" id="KW-1185">Reference proteome</keyword>
<dbReference type="EMBL" id="BA000035">
    <property type="protein sequence ID" value="BAC18244.1"/>
    <property type="molecule type" value="Genomic_DNA"/>
</dbReference>
<dbReference type="HOGENOM" id="CLU_2805145_0_0_11"/>
<sequence>MTMGVLFIPRAAPPAVVVPAGREGADPLLFSALMIHQPTRGWLDWKTLITSRYFPQKPEELTPTCRM</sequence>